<feature type="region of interest" description="Disordered" evidence="1">
    <location>
        <begin position="95"/>
        <end position="120"/>
    </location>
</feature>
<organism evidence="2 3">
    <name type="scientific">Stylonychia lemnae</name>
    <name type="common">Ciliate</name>
    <dbReference type="NCBI Taxonomy" id="5949"/>
    <lineage>
        <taxon>Eukaryota</taxon>
        <taxon>Sar</taxon>
        <taxon>Alveolata</taxon>
        <taxon>Ciliophora</taxon>
        <taxon>Intramacronucleata</taxon>
        <taxon>Spirotrichea</taxon>
        <taxon>Stichotrichia</taxon>
        <taxon>Sporadotrichida</taxon>
        <taxon>Oxytrichidae</taxon>
        <taxon>Stylonychinae</taxon>
        <taxon>Stylonychia</taxon>
    </lineage>
</organism>
<reference evidence="2 3" key="1">
    <citation type="submission" date="2014-06" db="EMBL/GenBank/DDBJ databases">
        <authorList>
            <person name="Swart Estienne"/>
        </authorList>
    </citation>
    <scope>NUCLEOTIDE SEQUENCE [LARGE SCALE GENOMIC DNA]</scope>
    <source>
        <strain evidence="2 3">130c</strain>
    </source>
</reference>
<dbReference type="EMBL" id="CCKQ01017858">
    <property type="protein sequence ID" value="CDW89755.1"/>
    <property type="molecule type" value="Genomic_DNA"/>
</dbReference>
<keyword evidence="3" id="KW-1185">Reference proteome</keyword>
<feature type="compositionally biased region" description="Basic and acidic residues" evidence="1">
    <location>
        <begin position="105"/>
        <end position="114"/>
    </location>
</feature>
<evidence type="ECO:0000313" key="2">
    <source>
        <dbReference type="EMBL" id="CDW89755.1"/>
    </source>
</evidence>
<evidence type="ECO:0000256" key="1">
    <source>
        <dbReference type="SAM" id="MobiDB-lite"/>
    </source>
</evidence>
<gene>
    <name evidence="2" type="primary">Contig3780.g4043</name>
    <name evidence="2" type="ORF">STYLEM_18893</name>
</gene>
<accession>A0A078B5F5</accession>
<dbReference type="InParanoid" id="A0A078B5F5"/>
<sequence>MGQSCLQKSQSLLLSMMETAHSSSQKLLSYYSKKEGYQNKTNGNNDFDYEREILLEEDDDDFQAFDYEEQNELIVIAHKAKINSQSQYKITPPQYREQNSNQHRNQVEKQDGIKKSPGQHQQVDLLNLNQKEQFGVISLEKHQNDHESLDYLVNEIENSLITNNFESTYDKSGLNLEGEEMNEEDQNAFLRELDNQIKYEDDDEDDDEVGILDRI</sequence>
<dbReference type="AlphaFoldDB" id="A0A078B5F5"/>
<protein>
    <submittedName>
        <fullName evidence="2">Uncharacterized protein</fullName>
    </submittedName>
</protein>
<proteinExistence type="predicted"/>
<name>A0A078B5F5_STYLE</name>
<dbReference type="Proteomes" id="UP000039865">
    <property type="component" value="Unassembled WGS sequence"/>
</dbReference>
<evidence type="ECO:0000313" key="3">
    <source>
        <dbReference type="Proteomes" id="UP000039865"/>
    </source>
</evidence>